<gene>
    <name evidence="1" type="ORF">FRY74_02415</name>
</gene>
<name>A0A5C6RZ45_9FLAO</name>
<reference evidence="1 2" key="1">
    <citation type="submission" date="2019-08" db="EMBL/GenBank/DDBJ databases">
        <title>Genome of Vicingus serpentipes NCIMB 15042.</title>
        <authorList>
            <person name="Bowman J.P."/>
        </authorList>
    </citation>
    <scope>NUCLEOTIDE SEQUENCE [LARGE SCALE GENOMIC DNA]</scope>
    <source>
        <strain evidence="1 2">NCIMB 15042</strain>
    </source>
</reference>
<organism evidence="1 2">
    <name type="scientific">Vicingus serpentipes</name>
    <dbReference type="NCBI Taxonomy" id="1926625"/>
    <lineage>
        <taxon>Bacteria</taxon>
        <taxon>Pseudomonadati</taxon>
        <taxon>Bacteroidota</taxon>
        <taxon>Flavobacteriia</taxon>
        <taxon>Flavobacteriales</taxon>
        <taxon>Vicingaceae</taxon>
        <taxon>Vicingus</taxon>
    </lineage>
</organism>
<proteinExistence type="predicted"/>
<evidence type="ECO:0008006" key="3">
    <source>
        <dbReference type="Google" id="ProtNLM"/>
    </source>
</evidence>
<dbReference type="AlphaFoldDB" id="A0A5C6RZ45"/>
<dbReference type="OrthoDB" id="5187906at2"/>
<evidence type="ECO:0000313" key="1">
    <source>
        <dbReference type="EMBL" id="TXB67059.1"/>
    </source>
</evidence>
<accession>A0A5C6RZ45</accession>
<evidence type="ECO:0000313" key="2">
    <source>
        <dbReference type="Proteomes" id="UP000321721"/>
    </source>
</evidence>
<sequence>MKKCPNCGEKVKGRSDKIFCTPYCKSSYHYQKDIEKEDNLFRKIDKQLKLNRRLLKNYNKSGKSVVRKAALLKDGFDPKYFSNYWKNQKGDVYLFCYEYGFLEKKEGDKVKYVLVQWQEYMN</sequence>
<dbReference type="RefSeq" id="WP_147098257.1">
    <property type="nucleotide sequence ID" value="NZ_VOOS01000001.1"/>
</dbReference>
<comment type="caution">
    <text evidence="1">The sequence shown here is derived from an EMBL/GenBank/DDBJ whole genome shotgun (WGS) entry which is preliminary data.</text>
</comment>
<keyword evidence="2" id="KW-1185">Reference proteome</keyword>
<dbReference type="Proteomes" id="UP000321721">
    <property type="component" value="Unassembled WGS sequence"/>
</dbReference>
<dbReference type="EMBL" id="VOOS01000001">
    <property type="protein sequence ID" value="TXB67059.1"/>
    <property type="molecule type" value="Genomic_DNA"/>
</dbReference>
<protein>
    <recommendedName>
        <fullName evidence="3">DUF2116 family Zn-ribbon domain-containing protein</fullName>
    </recommendedName>
</protein>